<proteinExistence type="predicted"/>
<name>A0A0B5FJ21_9BACT</name>
<organism evidence="2 3">
    <name type="scientific">Geoalkalibacter subterraneus</name>
    <dbReference type="NCBI Taxonomy" id="483547"/>
    <lineage>
        <taxon>Bacteria</taxon>
        <taxon>Pseudomonadati</taxon>
        <taxon>Thermodesulfobacteriota</taxon>
        <taxon>Desulfuromonadia</taxon>
        <taxon>Desulfuromonadales</taxon>
        <taxon>Geoalkalibacteraceae</taxon>
        <taxon>Geoalkalibacter</taxon>
    </lineage>
</organism>
<dbReference type="AlphaFoldDB" id="A0A0B5FJ21"/>
<keyword evidence="1" id="KW-0732">Signal</keyword>
<gene>
    <name evidence="2" type="ORF">GSUB_13390</name>
</gene>
<dbReference type="Proteomes" id="UP000035036">
    <property type="component" value="Chromosome"/>
</dbReference>
<dbReference type="OrthoDB" id="5405093at2"/>
<protein>
    <recommendedName>
        <fullName evidence="4">FlgD Ig-like domain-containing protein</fullName>
    </recommendedName>
</protein>
<reference evidence="2 3" key="1">
    <citation type="journal article" date="2015" name="Genome Announc.">
        <title>Genomes of Geoalkalibacter ferrihydriticus Z-0531T and Geoalkalibacter subterraneus Red1T, Two Haloalkaliphilic Metal-Reducing Deltaproteobacteria.</title>
        <authorList>
            <person name="Badalamenti J.P."/>
            <person name="Krajmalnik-Brown R."/>
            <person name="Torres C.I."/>
            <person name="Bond D.R."/>
        </authorList>
    </citation>
    <scope>NUCLEOTIDE SEQUENCE [LARGE SCALE GENOMIC DNA]</scope>
    <source>
        <strain evidence="2 3">Red1</strain>
    </source>
</reference>
<dbReference type="HOGENOM" id="CLU_551987_0_0_7"/>
<dbReference type="KEGG" id="gsb:GSUB_13390"/>
<evidence type="ECO:0008006" key="4">
    <source>
        <dbReference type="Google" id="ProtNLM"/>
    </source>
</evidence>
<feature type="signal peptide" evidence="1">
    <location>
        <begin position="1"/>
        <end position="27"/>
    </location>
</feature>
<dbReference type="EMBL" id="CP010311">
    <property type="protein sequence ID" value="AJF07353.1"/>
    <property type="molecule type" value="Genomic_DNA"/>
</dbReference>
<dbReference type="Gene3D" id="3.40.50.10610">
    <property type="entry name" value="ABC-type transport auxiliary lipoprotein component"/>
    <property type="match status" value="1"/>
</dbReference>
<dbReference type="RefSeq" id="WP_040201239.1">
    <property type="nucleotide sequence ID" value="NZ_CP010311.1"/>
</dbReference>
<feature type="chain" id="PRO_5002101892" description="FlgD Ig-like domain-containing protein" evidence="1">
    <location>
        <begin position="28"/>
        <end position="496"/>
    </location>
</feature>
<evidence type="ECO:0000313" key="3">
    <source>
        <dbReference type="Proteomes" id="UP000035036"/>
    </source>
</evidence>
<sequence>MNRLCRATLLLALAILLQIAGPGSALAQKTVLLPVADLSRGENGLHLGLTRTVMSALERIGLEVAPMGDVLRFMSDNKVRSYHYLDSFLIQKIGRDLNAQLVLMGTVTETAGRTPAIGLSFTAYETARGAPIWGETAATSIREQAGVLGLGEPAGVEDLANPLIDQILGEFHKNVYGGFIPEVREYQLVGMQVTPAYVQGGSRIEARLKIRFLGSHPKLIGARSAAGQTYLLHDKKTNTWQGSWAAPKEEGSYPIDITLEWEPDTDVETLQEVARYVVINEPPGLTLEIKKGQRIGTDLAFNNHLLILPRLGKVSPLARWGLEILTEDGIRVVQEEHEGDIPERLIWEGKGSDGFKLANGAYDIVFHVYDLAGNHSEASRRVVFQSAPPKIRAEVQVIESEGRLELRTDGAFTYPLVNWSAEIKSMTGTTLLQESGDDLPATLKFKPVEGEENAFLTLTGEDQLGNRLRIARQKLPLVEGEAEIEEQEAKSWVQDF</sequence>
<dbReference type="STRING" id="483547.GSUB_13390"/>
<accession>A0A0B5FJ21</accession>
<evidence type="ECO:0000313" key="2">
    <source>
        <dbReference type="EMBL" id="AJF07353.1"/>
    </source>
</evidence>
<keyword evidence="3" id="KW-1185">Reference proteome</keyword>
<evidence type="ECO:0000256" key="1">
    <source>
        <dbReference type="SAM" id="SignalP"/>
    </source>
</evidence>